<keyword evidence="2" id="KW-1185">Reference proteome</keyword>
<name>A0A9X9MEX8_BLUGR</name>
<proteinExistence type="predicted"/>
<dbReference type="Proteomes" id="UP000324639">
    <property type="component" value="Chromosome Bgt_-05"/>
</dbReference>
<protein>
    <submittedName>
        <fullName evidence="1">Bgt-50198</fullName>
    </submittedName>
</protein>
<organism evidence="1 2">
    <name type="scientific">Blumeria graminis f. sp. tritici</name>
    <dbReference type="NCBI Taxonomy" id="62690"/>
    <lineage>
        <taxon>Eukaryota</taxon>
        <taxon>Fungi</taxon>
        <taxon>Dikarya</taxon>
        <taxon>Ascomycota</taxon>
        <taxon>Pezizomycotina</taxon>
        <taxon>Leotiomycetes</taxon>
        <taxon>Erysiphales</taxon>
        <taxon>Erysiphaceae</taxon>
        <taxon>Blumeria</taxon>
    </lineage>
</organism>
<dbReference type="AlphaFoldDB" id="A0A9X9MEX8"/>
<accession>A0A9X9MEX8</accession>
<dbReference type="EMBL" id="LR026988">
    <property type="protein sequence ID" value="VDB83853.1"/>
    <property type="molecule type" value="Genomic_DNA"/>
</dbReference>
<evidence type="ECO:0000313" key="2">
    <source>
        <dbReference type="Proteomes" id="UP000324639"/>
    </source>
</evidence>
<gene>
    <name evidence="1" type="ORF">BGT96224V316_LOCUS2986</name>
</gene>
<reference evidence="1 2" key="1">
    <citation type="submission" date="2018-08" db="EMBL/GenBank/DDBJ databases">
        <authorList>
            <person name="Muller C M."/>
        </authorList>
    </citation>
    <scope>NUCLEOTIDE SEQUENCE [LARGE SCALE GENOMIC DNA]</scope>
</reference>
<evidence type="ECO:0000313" key="1">
    <source>
        <dbReference type="EMBL" id="VDB83853.1"/>
    </source>
</evidence>
<sequence length="16" mass="1852">MCSNLRKISLWLIFGA</sequence>